<name>A0A7T8KAW6_CALRO</name>
<evidence type="ECO:0000313" key="1">
    <source>
        <dbReference type="EMBL" id="QQP51836.1"/>
    </source>
</evidence>
<accession>A0A7T8KAW6</accession>
<dbReference type="Proteomes" id="UP000595437">
    <property type="component" value="Chromosome 8"/>
</dbReference>
<dbReference type="AlphaFoldDB" id="A0A7T8KAW6"/>
<dbReference type="EMBL" id="CP045897">
    <property type="protein sequence ID" value="QQP51836.1"/>
    <property type="molecule type" value="Genomic_DNA"/>
</dbReference>
<gene>
    <name evidence="1" type="ORF">FKW44_013302</name>
</gene>
<reference evidence="2" key="1">
    <citation type="submission" date="2021-01" db="EMBL/GenBank/DDBJ databases">
        <title>Caligus Genome Assembly.</title>
        <authorList>
            <person name="Gallardo-Escarate C."/>
        </authorList>
    </citation>
    <scope>NUCLEOTIDE SEQUENCE [LARGE SCALE GENOMIC DNA]</scope>
</reference>
<organism evidence="1 2">
    <name type="scientific">Caligus rogercresseyi</name>
    <name type="common">Sea louse</name>
    <dbReference type="NCBI Taxonomy" id="217165"/>
    <lineage>
        <taxon>Eukaryota</taxon>
        <taxon>Metazoa</taxon>
        <taxon>Ecdysozoa</taxon>
        <taxon>Arthropoda</taxon>
        <taxon>Crustacea</taxon>
        <taxon>Multicrustacea</taxon>
        <taxon>Hexanauplia</taxon>
        <taxon>Copepoda</taxon>
        <taxon>Siphonostomatoida</taxon>
        <taxon>Caligidae</taxon>
        <taxon>Caligus</taxon>
    </lineage>
</organism>
<keyword evidence="2" id="KW-1185">Reference proteome</keyword>
<evidence type="ECO:0000313" key="2">
    <source>
        <dbReference type="Proteomes" id="UP000595437"/>
    </source>
</evidence>
<proteinExistence type="predicted"/>
<sequence length="60" mass="7190">MKFCRRLCGYHRTSYGFSIWGQVESQACRVRHSNVNYLKTSVEKKRKAMKRSYIITFCHV</sequence>
<protein>
    <submittedName>
        <fullName evidence="1">Uncharacterized protein</fullName>
    </submittedName>
</protein>